<accession>A0ABN6ZQQ8</accession>
<proteinExistence type="predicted"/>
<organism evidence="1 2">
    <name type="scientific">Pyrodictium abyssi</name>
    <dbReference type="NCBI Taxonomy" id="54256"/>
    <lineage>
        <taxon>Archaea</taxon>
        <taxon>Thermoproteota</taxon>
        <taxon>Thermoprotei</taxon>
        <taxon>Desulfurococcales</taxon>
        <taxon>Pyrodictiaceae</taxon>
        <taxon>Pyrodictium</taxon>
    </lineage>
</organism>
<sequence length="108" mass="12045">MVDLITCDRRVTWLTSVDRIVEDLSEGLKARDCRVEWTDGTLVASCRGCLLRVRVWSEDASEMLRALGVLAEEAVKRGWGAVGIEVRISRGCDWLCKTVYILLMKGGG</sequence>
<name>A0ABN6ZQQ8_9CREN</name>
<protein>
    <submittedName>
        <fullName evidence="1">Uncharacterized protein</fullName>
    </submittedName>
</protein>
<dbReference type="EMBL" id="AP028907">
    <property type="protein sequence ID" value="BES82530.1"/>
    <property type="molecule type" value="Genomic_DNA"/>
</dbReference>
<keyword evidence="2" id="KW-1185">Reference proteome</keyword>
<evidence type="ECO:0000313" key="1">
    <source>
        <dbReference type="EMBL" id="BES82530.1"/>
    </source>
</evidence>
<dbReference type="GeneID" id="89290102"/>
<reference evidence="1 2" key="1">
    <citation type="submission" date="2023-09" db="EMBL/GenBank/DDBJ databases">
        <title>Pyrofollis japonicus gen. nov. sp. nov., a novel member of the family Pyrodictiaceae isolated from the Iheya North hydrothermal field.</title>
        <authorList>
            <person name="Miyazaki U."/>
            <person name="Sanari M."/>
            <person name="Tame A."/>
            <person name="Kitajima M."/>
            <person name="Okamoto A."/>
            <person name="Sawayama S."/>
            <person name="Miyazaki J."/>
            <person name="Takai K."/>
            <person name="Nakagawa S."/>
        </authorList>
    </citation>
    <scope>NUCLEOTIDE SEQUENCE [LARGE SCALE GENOMIC DNA]</scope>
    <source>
        <strain evidence="1 2">AV2</strain>
    </source>
</reference>
<dbReference type="RefSeq" id="WP_338249940.1">
    <property type="nucleotide sequence ID" value="NZ_AP028907.1"/>
</dbReference>
<dbReference type="Proteomes" id="UP001341135">
    <property type="component" value="Chromosome"/>
</dbReference>
<evidence type="ECO:0000313" key="2">
    <source>
        <dbReference type="Proteomes" id="UP001341135"/>
    </source>
</evidence>
<gene>
    <name evidence="1" type="ORF">PABY_20970</name>
</gene>